<dbReference type="SUPFAM" id="SSF51556">
    <property type="entry name" value="Metallo-dependent hydrolases"/>
    <property type="match status" value="1"/>
</dbReference>
<accession>A0A382N3Q9</accession>
<dbReference type="InterPro" id="IPR011059">
    <property type="entry name" value="Metal-dep_hydrolase_composite"/>
</dbReference>
<dbReference type="AlphaFoldDB" id="A0A382N3Q9"/>
<protein>
    <recommendedName>
        <fullName evidence="2">Amidohydrolase-related domain-containing protein</fullName>
    </recommendedName>
</protein>
<dbReference type="InterPro" id="IPR050378">
    <property type="entry name" value="Metallo-dep_Hydrolases_sf"/>
</dbReference>
<dbReference type="GO" id="GO:0005829">
    <property type="term" value="C:cytosol"/>
    <property type="evidence" value="ECO:0007669"/>
    <property type="project" value="TreeGrafter"/>
</dbReference>
<dbReference type="Gene3D" id="2.30.40.10">
    <property type="entry name" value="Urease, subunit C, domain 1"/>
    <property type="match status" value="1"/>
</dbReference>
<dbReference type="PANTHER" id="PTHR11647:SF1">
    <property type="entry name" value="COLLAPSIN RESPONSE MEDIATOR PROTEIN"/>
    <property type="match status" value="1"/>
</dbReference>
<proteinExistence type="predicted"/>
<gene>
    <name evidence="1" type="ORF">METZ01_LOCUS308570</name>
</gene>
<name>A0A382N3Q9_9ZZZZ</name>
<reference evidence="1" key="1">
    <citation type="submission" date="2018-05" db="EMBL/GenBank/DDBJ databases">
        <authorList>
            <person name="Lanie J.A."/>
            <person name="Ng W.-L."/>
            <person name="Kazmierczak K.M."/>
            <person name="Andrzejewski T.M."/>
            <person name="Davidsen T.M."/>
            <person name="Wayne K.J."/>
            <person name="Tettelin H."/>
            <person name="Glass J.I."/>
            <person name="Rusch D."/>
            <person name="Podicherti R."/>
            <person name="Tsui H.-C.T."/>
            <person name="Winkler M.E."/>
        </authorList>
    </citation>
    <scope>NUCLEOTIDE SEQUENCE</scope>
</reference>
<dbReference type="SUPFAM" id="SSF51338">
    <property type="entry name" value="Composite domain of metallo-dependent hydrolases"/>
    <property type="match status" value="1"/>
</dbReference>
<evidence type="ECO:0000313" key="1">
    <source>
        <dbReference type="EMBL" id="SVC55716.1"/>
    </source>
</evidence>
<evidence type="ECO:0008006" key="2">
    <source>
        <dbReference type="Google" id="ProtNLM"/>
    </source>
</evidence>
<organism evidence="1">
    <name type="scientific">marine metagenome</name>
    <dbReference type="NCBI Taxonomy" id="408172"/>
    <lineage>
        <taxon>unclassified sequences</taxon>
        <taxon>metagenomes</taxon>
        <taxon>ecological metagenomes</taxon>
    </lineage>
</organism>
<dbReference type="PANTHER" id="PTHR11647">
    <property type="entry name" value="HYDRANTOINASE/DIHYDROPYRIMIDINASE FAMILY MEMBER"/>
    <property type="match status" value="1"/>
</dbReference>
<dbReference type="InterPro" id="IPR032466">
    <property type="entry name" value="Metal_Hydrolase"/>
</dbReference>
<dbReference type="GO" id="GO:0016812">
    <property type="term" value="F:hydrolase activity, acting on carbon-nitrogen (but not peptide) bonds, in cyclic amides"/>
    <property type="evidence" value="ECO:0007669"/>
    <property type="project" value="TreeGrafter"/>
</dbReference>
<sequence>MIGAQVQTIAITNGTVHTMGPDGTLEGATVLIEDGRITAVGSGIEVPPGAEVIDADGQPVTPGLMNSYTQLGLMSTSAPGNGMGDQDYDAEDSDYGAAFDIRYGLDPRALIIPIIRLHGFTRAITAPVATHDVFAGYGVVIHLGGTGDMIVKPRVSLFAEFGKRGSDLAGGARDAAALRFTEYLEDALHYDSNRQAYDRGDTRDYALNRLDLEAIVPAANGEVILTIAAKRASDMHYLIELKERHGLNLVIRDGQEAWLAAEALAAAEIPVVLNPGVNLPTEFSSLNTTYSNAARLHEAGVLLAFSNVGNSGPSNPEIVRQLAGLAVAHGLPWEEALKAMT</sequence>
<dbReference type="Gene3D" id="3.20.20.140">
    <property type="entry name" value="Metal-dependent hydrolases"/>
    <property type="match status" value="1"/>
</dbReference>
<feature type="non-terminal residue" evidence="1">
    <location>
        <position position="341"/>
    </location>
</feature>
<dbReference type="EMBL" id="UINC01097744">
    <property type="protein sequence ID" value="SVC55716.1"/>
    <property type="molecule type" value="Genomic_DNA"/>
</dbReference>